<protein>
    <recommendedName>
        <fullName evidence="4">ABC-type transport auxiliary lipoprotein component domain-containing protein</fullName>
    </recommendedName>
</protein>
<dbReference type="AlphaFoldDB" id="A0AA37QGP4"/>
<evidence type="ECO:0000313" key="2">
    <source>
        <dbReference type="EMBL" id="GLC26070.1"/>
    </source>
</evidence>
<evidence type="ECO:0008006" key="4">
    <source>
        <dbReference type="Google" id="ProtNLM"/>
    </source>
</evidence>
<evidence type="ECO:0000256" key="1">
    <source>
        <dbReference type="SAM" id="SignalP"/>
    </source>
</evidence>
<dbReference type="RefSeq" id="WP_284350540.1">
    <property type="nucleotide sequence ID" value="NZ_BRXS01000004.1"/>
</dbReference>
<evidence type="ECO:0000313" key="3">
    <source>
        <dbReference type="Proteomes" id="UP001161325"/>
    </source>
</evidence>
<reference evidence="2" key="1">
    <citation type="submission" date="2022-08" db="EMBL/GenBank/DDBJ databases">
        <title>Draft genome sequencing of Roseisolibacter agri AW1220.</title>
        <authorList>
            <person name="Tobiishi Y."/>
            <person name="Tonouchi A."/>
        </authorList>
    </citation>
    <scope>NUCLEOTIDE SEQUENCE</scope>
    <source>
        <strain evidence="2">AW1220</strain>
    </source>
</reference>
<comment type="caution">
    <text evidence="2">The sequence shown here is derived from an EMBL/GenBank/DDBJ whole genome shotgun (WGS) entry which is preliminary data.</text>
</comment>
<accession>A0AA37QGP4</accession>
<feature type="signal peptide" evidence="1">
    <location>
        <begin position="1"/>
        <end position="35"/>
    </location>
</feature>
<proteinExistence type="predicted"/>
<gene>
    <name evidence="2" type="ORF">rosag_25830</name>
</gene>
<dbReference type="EMBL" id="BRXS01000004">
    <property type="protein sequence ID" value="GLC26070.1"/>
    <property type="molecule type" value="Genomic_DNA"/>
</dbReference>
<keyword evidence="1" id="KW-0732">Signal</keyword>
<feature type="chain" id="PRO_5041320010" description="ABC-type transport auxiliary lipoprotein component domain-containing protein" evidence="1">
    <location>
        <begin position="36"/>
        <end position="196"/>
    </location>
</feature>
<organism evidence="2 3">
    <name type="scientific">Roseisolibacter agri</name>
    <dbReference type="NCBI Taxonomy" id="2014610"/>
    <lineage>
        <taxon>Bacteria</taxon>
        <taxon>Pseudomonadati</taxon>
        <taxon>Gemmatimonadota</taxon>
        <taxon>Gemmatimonadia</taxon>
        <taxon>Gemmatimonadales</taxon>
        <taxon>Gemmatimonadaceae</taxon>
        <taxon>Roseisolibacter</taxon>
    </lineage>
</organism>
<keyword evidence="3" id="KW-1185">Reference proteome</keyword>
<sequence length="196" mass="20534">MRRSVKPLTTRATPLLRALPLLAAAACASGGASTAAPPVEATRTVVTSTTPTIPDIELNRDTRLAVHRTTSTPDRVWAALPAALADVGLSGGPMAGQARTYIALMPSVRRQLNKVALSRYLDCGTTASGERGADTHLIRLQVTNIVEPDPQGARVRFQVLARATSTEGSGGTTDCATTGVLESRIGEALEARLRNP</sequence>
<dbReference type="Proteomes" id="UP001161325">
    <property type="component" value="Unassembled WGS sequence"/>
</dbReference>
<name>A0AA37QGP4_9BACT</name>